<dbReference type="KEGG" id="hhg:XM38_032180"/>
<dbReference type="PANTHER" id="PTHR23159:SF66">
    <property type="entry name" value="OS04G0158400 PROTEIN"/>
    <property type="match status" value="1"/>
</dbReference>
<dbReference type="OrthoDB" id="9812848at2"/>
<evidence type="ECO:0000256" key="1">
    <source>
        <dbReference type="SAM" id="Coils"/>
    </source>
</evidence>
<feature type="transmembrane region" description="Helical" evidence="3">
    <location>
        <begin position="6"/>
        <end position="26"/>
    </location>
</feature>
<feature type="transmembrane region" description="Helical" evidence="3">
    <location>
        <begin position="47"/>
        <end position="67"/>
    </location>
</feature>
<accession>A0A1Z3HPM6</accession>
<feature type="coiled-coil region" evidence="1">
    <location>
        <begin position="78"/>
        <end position="224"/>
    </location>
</feature>
<dbReference type="STRING" id="1641165.XM38_00255"/>
<protein>
    <recommendedName>
        <fullName evidence="6">DUF3084 domain-containing protein</fullName>
    </recommendedName>
</protein>
<dbReference type="RefSeq" id="WP_080804856.1">
    <property type="nucleotide sequence ID" value="NZ_CP021983.2"/>
</dbReference>
<reference evidence="4 5" key="1">
    <citation type="journal article" date="2016" name="Biochim. Biophys. Acta">
        <title>Characterization of red-shifted phycobilisomes isolated from the chlorophyll f-containing cyanobacterium Halomicronema hongdechloris.</title>
        <authorList>
            <person name="Li Y."/>
            <person name="Lin Y."/>
            <person name="Garvey C.J."/>
            <person name="Birch D."/>
            <person name="Corkery R.W."/>
            <person name="Loughlin P.C."/>
            <person name="Scheer H."/>
            <person name="Willows R.D."/>
            <person name="Chen M."/>
        </authorList>
    </citation>
    <scope>NUCLEOTIDE SEQUENCE [LARGE SCALE GENOMIC DNA]</scope>
    <source>
        <strain evidence="4 5">C2206</strain>
    </source>
</reference>
<keyword evidence="3" id="KW-0472">Membrane</keyword>
<dbReference type="InterPro" id="IPR021435">
    <property type="entry name" value="DUF3084"/>
</dbReference>
<organism evidence="4 5">
    <name type="scientific">Halomicronema hongdechloris C2206</name>
    <dbReference type="NCBI Taxonomy" id="1641165"/>
    <lineage>
        <taxon>Bacteria</taxon>
        <taxon>Bacillati</taxon>
        <taxon>Cyanobacteriota</taxon>
        <taxon>Cyanophyceae</taxon>
        <taxon>Nodosilineales</taxon>
        <taxon>Nodosilineaceae</taxon>
        <taxon>Halomicronema</taxon>
    </lineage>
</organism>
<keyword evidence="3" id="KW-0812">Transmembrane</keyword>
<evidence type="ECO:0008006" key="6">
    <source>
        <dbReference type="Google" id="ProtNLM"/>
    </source>
</evidence>
<dbReference type="Proteomes" id="UP000191901">
    <property type="component" value="Chromosome"/>
</dbReference>
<feature type="region of interest" description="Disordered" evidence="2">
    <location>
        <begin position="442"/>
        <end position="462"/>
    </location>
</feature>
<feature type="compositionally biased region" description="Basic and acidic residues" evidence="2">
    <location>
        <begin position="453"/>
        <end position="462"/>
    </location>
</feature>
<evidence type="ECO:0000256" key="3">
    <source>
        <dbReference type="SAM" id="Phobius"/>
    </source>
</evidence>
<evidence type="ECO:0000256" key="2">
    <source>
        <dbReference type="SAM" id="MobiDB-lite"/>
    </source>
</evidence>
<dbReference type="Pfam" id="PF11283">
    <property type="entry name" value="DUF3084"/>
    <property type="match status" value="1"/>
</dbReference>
<evidence type="ECO:0000313" key="5">
    <source>
        <dbReference type="Proteomes" id="UP000191901"/>
    </source>
</evidence>
<evidence type="ECO:0000313" key="4">
    <source>
        <dbReference type="EMBL" id="ASC72263.1"/>
    </source>
</evidence>
<sequence length="462" mass="51518">MISGYVLIAAVLLLSGVIATVGDRIGMRIGKARLSLFNLRPRQTATLVSILTGGVISASTLALLFGVSSQLRTGVFELQEIQEALQQAEQDLSQARDARETVEAELEESIEQRSEARQQLQQINQSLETALAQRQQARQQLQRTRQQLEAVSQQAQTLRREIVQLRQERQSLLSERNAAVAERDAAVSERRAAEADIARLEARLEELEAQRAFLDREVEQLERQYQGLFRGNIALARNEELASAVFRLDSTPQATQAVNQLLFQANRVALQRIAPGSGPDRQVILISSREVEQIIDRLDDGEEYLVRILSAANYVTGEPCVIQGEEPCIQVFSDVTRNRIIYQPGERLASTVVEASELTNQRLLERFNLLLAAAQFRARQDGVVGDQPRVADNRTEAVVRFLTNVQQLGDTVELRAIASEPIYTVGPIHIELQAIRDGDIILQTRPPTPDTPETSRPEPDTP</sequence>
<proteinExistence type="predicted"/>
<dbReference type="EMBL" id="CP021983">
    <property type="protein sequence ID" value="ASC72263.1"/>
    <property type="molecule type" value="Genomic_DNA"/>
</dbReference>
<dbReference type="PANTHER" id="PTHR23159">
    <property type="entry name" value="CENTROSOMAL PROTEIN 2"/>
    <property type="match status" value="1"/>
</dbReference>
<keyword evidence="5" id="KW-1185">Reference proteome</keyword>
<name>A0A1Z3HPM6_9CYAN</name>
<gene>
    <name evidence="4" type="ORF">XM38_032180</name>
</gene>
<dbReference type="AlphaFoldDB" id="A0A1Z3HPM6"/>
<keyword evidence="3" id="KW-1133">Transmembrane helix</keyword>
<keyword evidence="1" id="KW-0175">Coiled coil</keyword>
<dbReference type="Gene3D" id="1.10.287.1490">
    <property type="match status" value="1"/>
</dbReference>